<evidence type="ECO:0000256" key="7">
    <source>
        <dbReference type="ARBA" id="ARBA00022840"/>
    </source>
</evidence>
<organism evidence="14 15">
    <name type="scientific">Nostoc flagelliforme FACHB-838</name>
    <dbReference type="NCBI Taxonomy" id="2692904"/>
    <lineage>
        <taxon>Bacteria</taxon>
        <taxon>Bacillati</taxon>
        <taxon>Cyanobacteriota</taxon>
        <taxon>Cyanophyceae</taxon>
        <taxon>Nostocales</taxon>
        <taxon>Nostocaceae</taxon>
        <taxon>Nostoc</taxon>
    </lineage>
</organism>
<evidence type="ECO:0000256" key="1">
    <source>
        <dbReference type="ARBA" id="ARBA00008428"/>
    </source>
</evidence>
<dbReference type="NCBIfam" id="TIGR00665">
    <property type="entry name" value="DnaB"/>
    <property type="match status" value="1"/>
</dbReference>
<keyword evidence="15" id="KW-1185">Reference proteome</keyword>
<keyword evidence="2 12" id="KW-0639">Primosome</keyword>
<dbReference type="Gene3D" id="1.10.860.10">
    <property type="entry name" value="DNAb Helicase, Chain A"/>
    <property type="match status" value="1"/>
</dbReference>
<dbReference type="PANTHER" id="PTHR30153:SF2">
    <property type="entry name" value="REPLICATIVE DNA HELICASE"/>
    <property type="match status" value="1"/>
</dbReference>
<comment type="caution">
    <text evidence="14">The sequence shown here is derived from an EMBL/GenBank/DDBJ whole genome shotgun (WGS) entry which is preliminary data.</text>
</comment>
<dbReference type="Pfam" id="PF03796">
    <property type="entry name" value="DnaB_C"/>
    <property type="match status" value="1"/>
</dbReference>
<dbReference type="InterPro" id="IPR036185">
    <property type="entry name" value="DNA_heli_DnaB-like_N_sf"/>
</dbReference>
<evidence type="ECO:0000256" key="3">
    <source>
        <dbReference type="ARBA" id="ARBA00022705"/>
    </source>
</evidence>
<evidence type="ECO:0000256" key="11">
    <source>
        <dbReference type="NCBIfam" id="TIGR00665"/>
    </source>
</evidence>
<proteinExistence type="inferred from homology"/>
<dbReference type="InterPro" id="IPR007692">
    <property type="entry name" value="DNA_helicase_DnaB"/>
</dbReference>
<evidence type="ECO:0000256" key="8">
    <source>
        <dbReference type="ARBA" id="ARBA00023125"/>
    </source>
</evidence>
<feature type="domain" description="SF4 helicase" evidence="13">
    <location>
        <begin position="189"/>
        <end position="455"/>
    </location>
</feature>
<keyword evidence="9" id="KW-0413">Isomerase</keyword>
<dbReference type="InterPro" id="IPR007693">
    <property type="entry name" value="DNA_helicase_DnaB-like_N"/>
</dbReference>
<comment type="function">
    <text evidence="12">The main replicative DNA helicase, it participates in initiation and elongation during chromosome replication. Travels ahead of the DNA replisome, separating dsDNA into templates for DNA synthesis. A processive ATP-dependent 5'-3' DNA helicase it has DNA-dependent ATPase activity.</text>
</comment>
<evidence type="ECO:0000256" key="12">
    <source>
        <dbReference type="RuleBase" id="RU362085"/>
    </source>
</evidence>
<dbReference type="SUPFAM" id="SSF48024">
    <property type="entry name" value="N-terminal domain of DnaB helicase"/>
    <property type="match status" value="1"/>
</dbReference>
<evidence type="ECO:0000256" key="4">
    <source>
        <dbReference type="ARBA" id="ARBA00022741"/>
    </source>
</evidence>
<dbReference type="Proteomes" id="UP000623440">
    <property type="component" value="Unassembled WGS sequence"/>
</dbReference>
<evidence type="ECO:0000313" key="15">
    <source>
        <dbReference type="Proteomes" id="UP000623440"/>
    </source>
</evidence>
<keyword evidence="7 12" id="KW-0067">ATP-binding</keyword>
<reference evidence="14 15" key="1">
    <citation type="journal article" date="2020" name="ISME J.">
        <title>Comparative genomics reveals insights into cyanobacterial evolution and habitat adaptation.</title>
        <authorList>
            <person name="Chen M.Y."/>
            <person name="Teng W.K."/>
            <person name="Zhao L."/>
            <person name="Hu C.X."/>
            <person name="Zhou Y.K."/>
            <person name="Han B.P."/>
            <person name="Song L.R."/>
            <person name="Shu W.S."/>
        </authorList>
    </citation>
    <scope>NUCLEOTIDE SEQUENCE [LARGE SCALE GENOMIC DNA]</scope>
    <source>
        <strain evidence="14 15">FACHB-838</strain>
    </source>
</reference>
<dbReference type="RefSeq" id="WP_190943610.1">
    <property type="nucleotide sequence ID" value="NZ_JACJSI010000078.1"/>
</dbReference>
<dbReference type="InterPro" id="IPR027417">
    <property type="entry name" value="P-loop_NTPase"/>
</dbReference>
<evidence type="ECO:0000259" key="13">
    <source>
        <dbReference type="PROSITE" id="PS51199"/>
    </source>
</evidence>
<dbReference type="EMBL" id="JACJSI010000078">
    <property type="protein sequence ID" value="MBD2533015.1"/>
    <property type="molecule type" value="Genomic_DNA"/>
</dbReference>
<keyword evidence="6 12" id="KW-0347">Helicase</keyword>
<evidence type="ECO:0000256" key="10">
    <source>
        <dbReference type="ARBA" id="ARBA00048954"/>
    </source>
</evidence>
<dbReference type="Pfam" id="PF00772">
    <property type="entry name" value="DnaB"/>
    <property type="match status" value="1"/>
</dbReference>
<evidence type="ECO:0000256" key="9">
    <source>
        <dbReference type="ARBA" id="ARBA00023235"/>
    </source>
</evidence>
<dbReference type="InterPro" id="IPR016136">
    <property type="entry name" value="DNA_helicase_N/primase_C"/>
</dbReference>
<dbReference type="SUPFAM" id="SSF52540">
    <property type="entry name" value="P-loop containing nucleoside triphosphate hydrolases"/>
    <property type="match status" value="1"/>
</dbReference>
<gene>
    <name evidence="14" type="primary">dnaB</name>
    <name evidence="14" type="ORF">H6G97_26960</name>
</gene>
<comment type="similarity">
    <text evidence="1 12">Belongs to the helicase family. DnaB subfamily.</text>
</comment>
<dbReference type="CDD" id="cd00984">
    <property type="entry name" value="DnaB_C"/>
    <property type="match status" value="1"/>
</dbReference>
<evidence type="ECO:0000313" key="14">
    <source>
        <dbReference type="EMBL" id="MBD2533015.1"/>
    </source>
</evidence>
<dbReference type="PANTHER" id="PTHR30153">
    <property type="entry name" value="REPLICATIVE DNA HELICASE DNAB"/>
    <property type="match status" value="1"/>
</dbReference>
<accession>A0ABR8DVU0</accession>
<comment type="catalytic activity">
    <reaction evidence="10 12">
        <text>ATP + H2O = ADP + phosphate + H(+)</text>
        <dbReference type="Rhea" id="RHEA:13065"/>
        <dbReference type="ChEBI" id="CHEBI:15377"/>
        <dbReference type="ChEBI" id="CHEBI:15378"/>
        <dbReference type="ChEBI" id="CHEBI:30616"/>
        <dbReference type="ChEBI" id="CHEBI:43474"/>
        <dbReference type="ChEBI" id="CHEBI:456216"/>
        <dbReference type="EC" id="5.6.2.3"/>
    </reaction>
</comment>
<keyword evidence="3 12" id="KW-0235">DNA replication</keyword>
<name>A0ABR8DVU0_9NOSO</name>
<keyword evidence="5 12" id="KW-0378">Hydrolase</keyword>
<dbReference type="EC" id="5.6.2.3" evidence="11 12"/>
<dbReference type="GO" id="GO:0016787">
    <property type="term" value="F:hydrolase activity"/>
    <property type="evidence" value="ECO:0007669"/>
    <property type="project" value="UniProtKB-KW"/>
</dbReference>
<dbReference type="PROSITE" id="PS51199">
    <property type="entry name" value="SF4_HELICASE"/>
    <property type="match status" value="1"/>
</dbReference>
<sequence>MYASDDNVIPFATTANKLPPQSIESEEAILGGILLDPVAIERVRDILKPHHFYISAHGRIYNAAQRLNAQELPTDLLMITNYLADNGLLEIIGGRNKLASLVDSTVSAVNIDALAGLVVEKWKRRELGRLASLASELQHKSNEETPLEEAFSQLQDFIYELQRSSDTAGASHISEVVINLFQDIEDRSQGKVLPGIPTGFYDLDAMTCGFNRNDLVIVAGRPAMGKSAFAAQIAFYLAQAYQFPVVVFSLEMSKLQIAMRALSGEAGIESGYLKTGRISNKQWEPLSQGIGTLSELPVYLDDRPDPSLSYIESECRKIMAQERRDLGLIVVDYLQLMDGNGGGNRNNEIEKLTRGLKRLAMKLQTPVMCLSQLSRAVENRNNKRPMLSDLRDSGGIEQDADKVIMLYRDEYYDPNTQDRGVAEIILAKNRDGATGTIQLLFDAHLTKFKNMVRGATLSGTPSQLAQTDWD</sequence>
<keyword evidence="8 12" id="KW-0238">DNA-binding</keyword>
<dbReference type="InterPro" id="IPR007694">
    <property type="entry name" value="DNA_helicase_DnaB-like_C"/>
</dbReference>
<dbReference type="Gene3D" id="3.40.50.300">
    <property type="entry name" value="P-loop containing nucleotide triphosphate hydrolases"/>
    <property type="match status" value="1"/>
</dbReference>
<evidence type="ECO:0000256" key="2">
    <source>
        <dbReference type="ARBA" id="ARBA00022515"/>
    </source>
</evidence>
<evidence type="ECO:0000256" key="6">
    <source>
        <dbReference type="ARBA" id="ARBA00022806"/>
    </source>
</evidence>
<protein>
    <recommendedName>
        <fullName evidence="11 12">Replicative DNA helicase</fullName>
        <ecNumber evidence="11 12">5.6.2.3</ecNumber>
    </recommendedName>
</protein>
<dbReference type="GO" id="GO:0003678">
    <property type="term" value="F:DNA helicase activity"/>
    <property type="evidence" value="ECO:0007669"/>
    <property type="project" value="UniProtKB-EC"/>
</dbReference>
<keyword evidence="4 12" id="KW-0547">Nucleotide-binding</keyword>
<evidence type="ECO:0000256" key="5">
    <source>
        <dbReference type="ARBA" id="ARBA00022801"/>
    </source>
</evidence>